<evidence type="ECO:0000313" key="1">
    <source>
        <dbReference type="EMBL" id="CAL1406722.1"/>
    </source>
</evidence>
<dbReference type="AlphaFoldDB" id="A0AAV2G974"/>
<sequence length="118" mass="12869">MKLKINDKILARKIQLSSSPTTVLNPSRRFLYPPHIRRISAVLLQTRDRLAVTGPFNRIIPAADLAMMPIQRSGVSRSVSDFVPIITSVVSIISSAMASTLLSPMEGGGRGDVFWAPP</sequence>
<organism evidence="1 2">
    <name type="scientific">Linum trigynum</name>
    <dbReference type="NCBI Taxonomy" id="586398"/>
    <lineage>
        <taxon>Eukaryota</taxon>
        <taxon>Viridiplantae</taxon>
        <taxon>Streptophyta</taxon>
        <taxon>Embryophyta</taxon>
        <taxon>Tracheophyta</taxon>
        <taxon>Spermatophyta</taxon>
        <taxon>Magnoliopsida</taxon>
        <taxon>eudicotyledons</taxon>
        <taxon>Gunneridae</taxon>
        <taxon>Pentapetalae</taxon>
        <taxon>rosids</taxon>
        <taxon>fabids</taxon>
        <taxon>Malpighiales</taxon>
        <taxon>Linaceae</taxon>
        <taxon>Linum</taxon>
    </lineage>
</organism>
<protein>
    <submittedName>
        <fullName evidence="1">Uncharacterized protein</fullName>
    </submittedName>
</protein>
<keyword evidence="2" id="KW-1185">Reference proteome</keyword>
<dbReference type="Proteomes" id="UP001497516">
    <property type="component" value="Chromosome 8"/>
</dbReference>
<proteinExistence type="predicted"/>
<accession>A0AAV2G974</accession>
<evidence type="ECO:0000313" key="2">
    <source>
        <dbReference type="Proteomes" id="UP001497516"/>
    </source>
</evidence>
<gene>
    <name evidence="1" type="ORF">LTRI10_LOCUS46429</name>
</gene>
<name>A0AAV2G974_9ROSI</name>
<reference evidence="1 2" key="1">
    <citation type="submission" date="2024-04" db="EMBL/GenBank/DDBJ databases">
        <authorList>
            <person name="Fracassetti M."/>
        </authorList>
    </citation>
    <scope>NUCLEOTIDE SEQUENCE [LARGE SCALE GENOMIC DNA]</scope>
</reference>
<dbReference type="EMBL" id="OZ034821">
    <property type="protein sequence ID" value="CAL1406722.1"/>
    <property type="molecule type" value="Genomic_DNA"/>
</dbReference>